<sequence length="135" mass="15517">MIVEEIMNEIAIAIKAVLPDATFYKEDVESGLKVPAVFIFPITSEYNRLIGGKEFTKVSFSVTYIPKSEKGRMESADAMEKMLKAVRNLKTFRTMDRQGEYDEETSKITFDVPVRELKVEDVELMRRAEINIKEV</sequence>
<organism evidence="1">
    <name type="scientific">Siphoviridae sp. ctdd214</name>
    <dbReference type="NCBI Taxonomy" id="2825581"/>
    <lineage>
        <taxon>Viruses</taxon>
        <taxon>Duplodnaviria</taxon>
        <taxon>Heunggongvirae</taxon>
        <taxon>Uroviricota</taxon>
        <taxon>Caudoviricetes</taxon>
    </lineage>
</organism>
<reference evidence="1" key="1">
    <citation type="journal article" date="2021" name="Proc. Natl. Acad. Sci. U.S.A.">
        <title>A Catalog of Tens of Thousands of Viruses from Human Metagenomes Reveals Hidden Associations with Chronic Diseases.</title>
        <authorList>
            <person name="Tisza M.J."/>
            <person name="Buck C.B."/>
        </authorList>
    </citation>
    <scope>NUCLEOTIDE SEQUENCE</scope>
    <source>
        <strain evidence="1">Ctdd214</strain>
    </source>
</reference>
<dbReference type="InterPro" id="IPR049254">
    <property type="entry name" value="Phage_tail_terminator"/>
</dbReference>
<dbReference type="EMBL" id="BK016204">
    <property type="protein sequence ID" value="DAG02145.1"/>
    <property type="molecule type" value="Genomic_DNA"/>
</dbReference>
<evidence type="ECO:0000313" key="1">
    <source>
        <dbReference type="EMBL" id="DAG02145.1"/>
    </source>
</evidence>
<accession>A0A8S5V5X0</accession>
<name>A0A8S5V5X0_9CAUD</name>
<protein>
    <submittedName>
        <fullName evidence="1">Tail completion protein</fullName>
    </submittedName>
</protein>
<proteinExistence type="predicted"/>
<dbReference type="Pfam" id="PF20765">
    <property type="entry name" value="Phage_tail_terminator_8"/>
    <property type="match status" value="1"/>
</dbReference>